<dbReference type="PATRIC" id="fig|413882.6.peg.3128"/>
<dbReference type="EMBL" id="CP011371">
    <property type="protein sequence ID" value="AKJ29688.1"/>
    <property type="molecule type" value="Genomic_DNA"/>
</dbReference>
<dbReference type="KEGG" id="pbh:AAW51_2997"/>
<dbReference type="RefSeq" id="WP_047195242.1">
    <property type="nucleotide sequence ID" value="NZ_CP011371.1"/>
</dbReference>
<name>A0A0G3BNX5_9BURK</name>
<dbReference type="STRING" id="413882.AAW51_2997"/>
<sequence>MSTYPLAFHRTGLVTAVGLEAASACAAMRCKLTNPSETRFIDSRGEWIMAHQVPLEQPWLGRAKLAKMAAMAIREALSDVPAVDWPNIPLLLCVAEKERPGRTDGLDDTLPRDIERELGQCFDARSAVVPHGRVAVAVALSQARALIYQQRVPYVLIAAADSLLSWPTLSHYDQRRRLLTATNSNGFLPGEGAGALLVGQPSGSSFELHCQGLGFAVEDAHIDSEEPLRAEGLTQAVKHALAEAGCEMHDIDYRITDLSGEQYYFKEAALALARTLRRRKEEFDLWHPAECTGEAGALAGAAVIALADAAGRKGYTRGPAILAHMANDGGQRAALALHFRST</sequence>
<dbReference type="Proteomes" id="UP000035352">
    <property type="component" value="Chromosome"/>
</dbReference>
<dbReference type="SUPFAM" id="SSF53901">
    <property type="entry name" value="Thiolase-like"/>
    <property type="match status" value="1"/>
</dbReference>
<dbReference type="InterPro" id="IPR016039">
    <property type="entry name" value="Thiolase-like"/>
</dbReference>
<dbReference type="AlphaFoldDB" id="A0A0G3BNX5"/>
<dbReference type="OrthoDB" id="3078238at2"/>
<reference evidence="1 2" key="1">
    <citation type="submission" date="2015-05" db="EMBL/GenBank/DDBJ databases">
        <authorList>
            <person name="Tang B."/>
            <person name="Yu Y."/>
        </authorList>
    </citation>
    <scope>NUCLEOTIDE SEQUENCE [LARGE SCALE GENOMIC DNA]</scope>
    <source>
        <strain evidence="1 2">DSM 7029</strain>
    </source>
</reference>
<proteinExistence type="predicted"/>
<dbReference type="NCBIfam" id="NF004798">
    <property type="entry name" value="PRK06147.1"/>
    <property type="match status" value="1"/>
</dbReference>
<dbReference type="Gene3D" id="3.40.47.10">
    <property type="match status" value="1"/>
</dbReference>
<evidence type="ECO:0000313" key="2">
    <source>
        <dbReference type="Proteomes" id="UP000035352"/>
    </source>
</evidence>
<keyword evidence="2" id="KW-1185">Reference proteome</keyword>
<organism evidence="1 2">
    <name type="scientific">Caldimonas brevitalea</name>
    <dbReference type="NCBI Taxonomy" id="413882"/>
    <lineage>
        <taxon>Bacteria</taxon>
        <taxon>Pseudomonadati</taxon>
        <taxon>Pseudomonadota</taxon>
        <taxon>Betaproteobacteria</taxon>
        <taxon>Burkholderiales</taxon>
        <taxon>Sphaerotilaceae</taxon>
        <taxon>Caldimonas</taxon>
    </lineage>
</organism>
<gene>
    <name evidence="1" type="primary">fabB</name>
    <name evidence="1" type="ORF">AAW51_2997</name>
</gene>
<evidence type="ECO:0000313" key="1">
    <source>
        <dbReference type="EMBL" id="AKJ29688.1"/>
    </source>
</evidence>
<dbReference type="GO" id="GO:0016746">
    <property type="term" value="F:acyltransferase activity"/>
    <property type="evidence" value="ECO:0007669"/>
    <property type="project" value="InterPro"/>
</dbReference>
<accession>A0A0G3BNX5</accession>
<protein>
    <submittedName>
        <fullName evidence="1">3-oxoacyl-ACP synthase</fullName>
    </submittedName>
</protein>